<dbReference type="GO" id="GO:0008270">
    <property type="term" value="F:zinc ion binding"/>
    <property type="evidence" value="ECO:0007669"/>
    <property type="project" value="UniProtKB-KW"/>
</dbReference>
<name>A0A175JK04_ENTHI</name>
<dbReference type="PROSITE" id="PS50146">
    <property type="entry name" value="DAGK"/>
    <property type="match status" value="1"/>
</dbReference>
<evidence type="ECO:0000259" key="14">
    <source>
        <dbReference type="PROSITE" id="PS50146"/>
    </source>
</evidence>
<dbReference type="InterPro" id="IPR017438">
    <property type="entry name" value="ATP-NAD_kinase_N"/>
</dbReference>
<comment type="similarity">
    <text evidence="2 12">Belongs to the eukaryotic diacylglycerol kinase family.</text>
</comment>
<evidence type="ECO:0000256" key="4">
    <source>
        <dbReference type="ARBA" id="ARBA00022723"/>
    </source>
</evidence>
<dbReference type="PANTHER" id="PTHR11255">
    <property type="entry name" value="DIACYLGLYCEROL KINASE"/>
    <property type="match status" value="1"/>
</dbReference>
<dbReference type="InterPro" id="IPR001206">
    <property type="entry name" value="Diacylglycerol_kinase_cat_dom"/>
</dbReference>
<comment type="catalytic activity">
    <reaction evidence="12">
        <text>a 1,2-diacyl-sn-glycerol + ATP = a 1,2-diacyl-sn-glycero-3-phosphate + ADP + H(+)</text>
        <dbReference type="Rhea" id="RHEA:10272"/>
        <dbReference type="ChEBI" id="CHEBI:15378"/>
        <dbReference type="ChEBI" id="CHEBI:17815"/>
        <dbReference type="ChEBI" id="CHEBI:30616"/>
        <dbReference type="ChEBI" id="CHEBI:58608"/>
        <dbReference type="ChEBI" id="CHEBI:456216"/>
        <dbReference type="EC" id="2.7.1.107"/>
    </reaction>
</comment>
<evidence type="ECO:0000256" key="5">
    <source>
        <dbReference type="ARBA" id="ARBA00022737"/>
    </source>
</evidence>
<dbReference type="InterPro" id="IPR002219">
    <property type="entry name" value="PKC_DAG/PE"/>
</dbReference>
<evidence type="ECO:0000256" key="7">
    <source>
        <dbReference type="ARBA" id="ARBA00022771"/>
    </source>
</evidence>
<dbReference type="Pfam" id="PF00781">
    <property type="entry name" value="DAGK_cat"/>
    <property type="match status" value="1"/>
</dbReference>
<dbReference type="eggNOG" id="KOG1169">
    <property type="taxonomic scope" value="Eukaryota"/>
</dbReference>
<protein>
    <recommendedName>
        <fullName evidence="12">Diacylglycerol kinase</fullName>
        <shortName evidence="12">DAG kinase</shortName>
        <ecNumber evidence="12">2.7.1.107</ecNumber>
    </recommendedName>
</protein>
<evidence type="ECO:0000313" key="15">
    <source>
        <dbReference type="EMBL" id="GAT94031.1"/>
    </source>
</evidence>
<dbReference type="GO" id="GO:0016020">
    <property type="term" value="C:membrane"/>
    <property type="evidence" value="ECO:0007669"/>
    <property type="project" value="UniProtKB-SubCell"/>
</dbReference>
<dbReference type="GO" id="GO:0004143">
    <property type="term" value="F:ATP-dependent diacylglycerol kinase activity"/>
    <property type="evidence" value="ECO:0007669"/>
    <property type="project" value="UniProtKB-EC"/>
</dbReference>
<evidence type="ECO:0000256" key="1">
    <source>
        <dbReference type="ARBA" id="ARBA00004370"/>
    </source>
</evidence>
<evidence type="ECO:0000256" key="6">
    <source>
        <dbReference type="ARBA" id="ARBA00022741"/>
    </source>
</evidence>
<keyword evidence="10 12" id="KW-0067">ATP-binding</keyword>
<dbReference type="SUPFAM" id="SSF111331">
    <property type="entry name" value="NAD kinase/diacylglycerol kinase-like"/>
    <property type="match status" value="1"/>
</dbReference>
<dbReference type="PROSITE" id="PS00479">
    <property type="entry name" value="ZF_DAG_PE_1"/>
    <property type="match status" value="1"/>
</dbReference>
<evidence type="ECO:0000313" key="16">
    <source>
        <dbReference type="Proteomes" id="UP000078387"/>
    </source>
</evidence>
<dbReference type="AlphaFoldDB" id="A0A175JK04"/>
<dbReference type="EC" id="2.7.1.107" evidence="12"/>
<dbReference type="GO" id="GO:0007200">
    <property type="term" value="P:phospholipase C-activating G protein-coupled receptor signaling pathway"/>
    <property type="evidence" value="ECO:0007669"/>
    <property type="project" value="InterPro"/>
</dbReference>
<gene>
    <name evidence="15" type="ORF">CL6EHI_117800</name>
</gene>
<dbReference type="Pfam" id="PF00609">
    <property type="entry name" value="DAGK_acc"/>
    <property type="match status" value="1"/>
</dbReference>
<dbReference type="Gene3D" id="2.60.200.40">
    <property type="match status" value="1"/>
</dbReference>
<dbReference type="CDD" id="cd20805">
    <property type="entry name" value="C1_DGK_rpt2"/>
    <property type="match status" value="1"/>
</dbReference>
<dbReference type="Gene3D" id="3.30.60.20">
    <property type="match status" value="1"/>
</dbReference>
<evidence type="ECO:0000256" key="9">
    <source>
        <dbReference type="ARBA" id="ARBA00022833"/>
    </source>
</evidence>
<comment type="subcellular location">
    <subcellularLocation>
        <location evidence="1">Membrane</location>
    </subcellularLocation>
</comment>
<dbReference type="VEuPathDB" id="AmoebaDB:EHI_117800"/>
<evidence type="ECO:0000259" key="13">
    <source>
        <dbReference type="PROSITE" id="PS50081"/>
    </source>
</evidence>
<dbReference type="VEuPathDB" id="AmoebaDB:EHI5A_002760"/>
<dbReference type="SUPFAM" id="SSF57889">
    <property type="entry name" value="Cysteine-rich domain"/>
    <property type="match status" value="2"/>
</dbReference>
<feature type="domain" description="Phorbol-ester/DAG-type" evidence="13">
    <location>
        <begin position="33"/>
        <end position="81"/>
    </location>
</feature>
<proteinExistence type="inferred from homology"/>
<dbReference type="GO" id="GO:0005524">
    <property type="term" value="F:ATP binding"/>
    <property type="evidence" value="ECO:0007669"/>
    <property type="project" value="UniProtKB-KW"/>
</dbReference>
<dbReference type="SMART" id="SM00046">
    <property type="entry name" value="DAGKc"/>
    <property type="match status" value="1"/>
</dbReference>
<evidence type="ECO:0000256" key="2">
    <source>
        <dbReference type="ARBA" id="ARBA00009280"/>
    </source>
</evidence>
<reference evidence="15 16" key="1">
    <citation type="submission" date="2016-05" db="EMBL/GenBank/DDBJ databases">
        <title>First whole genome sequencing of Entamoeba histolytica HM1:IMSS-clone-6.</title>
        <authorList>
            <person name="Mukherjee Avik.K."/>
            <person name="Izumyama S."/>
            <person name="Nakada-Tsukui K."/>
            <person name="Nozaki T."/>
        </authorList>
    </citation>
    <scope>NUCLEOTIDE SEQUENCE [LARGE SCALE GENOMIC DNA]</scope>
    <source>
        <strain evidence="15 16">HM1:IMSS clone 6</strain>
    </source>
</reference>
<dbReference type="FunFam" id="3.40.50.10330:FF:000058">
    <property type="entry name" value="Diacylglycerol kinase"/>
    <property type="match status" value="1"/>
</dbReference>
<keyword evidence="4" id="KW-0479">Metal-binding</keyword>
<dbReference type="SMART" id="SM00045">
    <property type="entry name" value="DAGKa"/>
    <property type="match status" value="1"/>
</dbReference>
<evidence type="ECO:0000256" key="8">
    <source>
        <dbReference type="ARBA" id="ARBA00022777"/>
    </source>
</evidence>
<evidence type="ECO:0000256" key="12">
    <source>
        <dbReference type="RuleBase" id="RU361128"/>
    </source>
</evidence>
<feature type="domain" description="Phorbol-ester/DAG-type" evidence="13">
    <location>
        <begin position="91"/>
        <end position="135"/>
    </location>
</feature>
<keyword evidence="11" id="KW-0472">Membrane</keyword>
<dbReference type="CDD" id="cd00029">
    <property type="entry name" value="C1"/>
    <property type="match status" value="1"/>
</dbReference>
<keyword evidence="3 12" id="KW-0808">Transferase</keyword>
<dbReference type="InterPro" id="IPR037607">
    <property type="entry name" value="DGK"/>
</dbReference>
<dbReference type="FunFam" id="2.60.200.40:FF:000027">
    <property type="entry name" value="Diacylglycerol kinase"/>
    <property type="match status" value="1"/>
</dbReference>
<comment type="caution">
    <text evidence="15">The sequence shown here is derived from an EMBL/GenBank/DDBJ whole genome shotgun (WGS) entry which is preliminary data.</text>
</comment>
<dbReference type="InterPro" id="IPR046349">
    <property type="entry name" value="C1-like_sf"/>
</dbReference>
<accession>A0A175JK04</accession>
<sequence length="543" mass="61557">MESSEDSSSIITSLEQLPKEMSYLEMMNFKRIYHRFEIIQTPQNVKCFVCGMSCNGKNVLKCNDCNRHCHEFCQDNVVSNCYNKNIQDDYQHSFEPSYLGGNCVVCGKSGGAICRCVWCSLLVHNACQPKLLNCCRQLMIKSSERTHYFINEGKGVCVVCKKEICQEDGNSFHCIYCKESIHEKCCCDNLERRCDCGKLGAYLIHPCEVIFKNRYLLKIPLEQPMFFIINELSGGKRSKEVISLLGSYFHPMQFINIEELTIKASTISQNNDWYSKEKKPIIVICGGDGSVESCLDQFGPFVTYLLLPYGTGNDLSLSLGYSPSTTLAEFEANPIDLLMRRIKDNRIQIDRWKVTKATYPGDSTFFDFRHFTNYLSIGIDAAVAQSFSEKREIGPCGRFINKCKYAMSVTALLDDSCKNIHNKIIVEVDGEEIDLPPMDCLIFQTTLTCYGGQTLWKNPVGFKEQRMDDGMLEIMYIRNIAELGSVSIGVSTPTPLAQGKDIIITLKPNFVLPLQTDGEPFLLENSVLHFYCESHNTFVSSHF</sequence>
<keyword evidence="8 12" id="KW-0418">Kinase</keyword>
<keyword evidence="5" id="KW-0677">Repeat</keyword>
<dbReference type="Proteomes" id="UP000078387">
    <property type="component" value="Unassembled WGS sequence"/>
</dbReference>
<evidence type="ECO:0000256" key="10">
    <source>
        <dbReference type="ARBA" id="ARBA00022840"/>
    </source>
</evidence>
<dbReference type="SMART" id="SM00109">
    <property type="entry name" value="C1"/>
    <property type="match status" value="2"/>
</dbReference>
<dbReference type="InterPro" id="IPR016064">
    <property type="entry name" value="NAD/diacylglycerol_kinase_sf"/>
</dbReference>
<dbReference type="InterPro" id="IPR000756">
    <property type="entry name" value="Diacylglycerol_kin_accessory"/>
</dbReference>
<dbReference type="EMBL" id="BDEQ01000001">
    <property type="protein sequence ID" value="GAT94031.1"/>
    <property type="molecule type" value="Genomic_DNA"/>
</dbReference>
<keyword evidence="9" id="KW-0862">Zinc</keyword>
<feature type="domain" description="Phorbol-ester/DAG-type" evidence="13">
    <location>
        <begin position="146"/>
        <end position="194"/>
    </location>
</feature>
<dbReference type="VEuPathDB" id="AmoebaDB:EHI7A_000530"/>
<dbReference type="PANTHER" id="PTHR11255:SF54">
    <property type="entry name" value="DIACYLGLYCEROL KINASE THETA"/>
    <property type="match status" value="1"/>
</dbReference>
<keyword evidence="6 12" id="KW-0547">Nucleotide-binding</keyword>
<feature type="domain" description="DAGKc" evidence="14">
    <location>
        <begin position="220"/>
        <end position="358"/>
    </location>
</feature>
<keyword evidence="7" id="KW-0863">Zinc-finger</keyword>
<evidence type="ECO:0000256" key="3">
    <source>
        <dbReference type="ARBA" id="ARBA00022679"/>
    </source>
</evidence>
<organism evidence="15 16">
    <name type="scientific">Entamoeba histolytica</name>
    <dbReference type="NCBI Taxonomy" id="5759"/>
    <lineage>
        <taxon>Eukaryota</taxon>
        <taxon>Amoebozoa</taxon>
        <taxon>Evosea</taxon>
        <taxon>Archamoebae</taxon>
        <taxon>Mastigamoebida</taxon>
        <taxon>Entamoebidae</taxon>
        <taxon>Entamoeba</taxon>
    </lineage>
</organism>
<dbReference type="PROSITE" id="PS50081">
    <property type="entry name" value="ZF_DAG_PE_2"/>
    <property type="match status" value="3"/>
</dbReference>
<dbReference type="VEuPathDB" id="AmoebaDB:KM1_003730"/>
<dbReference type="VEuPathDB" id="AmoebaDB:EHI8A_020660"/>
<dbReference type="Gene3D" id="3.40.50.10330">
    <property type="entry name" value="Probable inorganic polyphosphate/atp-NAD kinase, domain 1"/>
    <property type="match status" value="1"/>
</dbReference>
<evidence type="ECO:0000256" key="11">
    <source>
        <dbReference type="ARBA" id="ARBA00023136"/>
    </source>
</evidence>